<dbReference type="InterPro" id="IPR058533">
    <property type="entry name" value="Cation_efflux_TM"/>
</dbReference>
<feature type="domain" description="Cation efflux protein cytoplasmic" evidence="11">
    <location>
        <begin position="261"/>
        <end position="330"/>
    </location>
</feature>
<dbReference type="SUPFAM" id="SSF161111">
    <property type="entry name" value="Cation efflux protein transmembrane domain-like"/>
    <property type="match status" value="1"/>
</dbReference>
<feature type="region of interest" description="Disordered" evidence="8">
    <location>
        <begin position="160"/>
        <end position="183"/>
    </location>
</feature>
<keyword evidence="5" id="KW-0862">Zinc</keyword>
<evidence type="ECO:0000256" key="1">
    <source>
        <dbReference type="ARBA" id="ARBA00004141"/>
    </source>
</evidence>
<evidence type="ECO:0000256" key="9">
    <source>
        <dbReference type="SAM" id="Phobius"/>
    </source>
</evidence>
<keyword evidence="4 9" id="KW-0812">Transmembrane</keyword>
<dbReference type="InterPro" id="IPR027469">
    <property type="entry name" value="Cation_efflux_TMD_sf"/>
</dbReference>
<name>A0A438MYZ4_EXOME</name>
<feature type="domain" description="Cation efflux protein transmembrane" evidence="10">
    <location>
        <begin position="12"/>
        <end position="252"/>
    </location>
</feature>
<dbReference type="VEuPathDB" id="FungiDB:PV10_07165"/>
<feature type="transmembrane region" description="Helical" evidence="9">
    <location>
        <begin position="80"/>
        <end position="102"/>
    </location>
</feature>
<dbReference type="Pfam" id="PF01545">
    <property type="entry name" value="Cation_efflux"/>
    <property type="match status" value="1"/>
</dbReference>
<feature type="compositionally biased region" description="Basic and acidic residues" evidence="8">
    <location>
        <begin position="163"/>
        <end position="178"/>
    </location>
</feature>
<comment type="caution">
    <text evidence="12">The sequence shown here is derived from an EMBL/GenBank/DDBJ whole genome shotgun (WGS) entry which is preliminary data.</text>
</comment>
<evidence type="ECO:0000313" key="13">
    <source>
        <dbReference type="Proteomes" id="UP000288859"/>
    </source>
</evidence>
<accession>A0A438MYZ4</accession>
<dbReference type="OrthoDB" id="9944568at2759"/>
<dbReference type="Gene3D" id="1.20.1510.10">
    <property type="entry name" value="Cation efflux protein transmembrane domain"/>
    <property type="match status" value="1"/>
</dbReference>
<evidence type="ECO:0000256" key="8">
    <source>
        <dbReference type="SAM" id="MobiDB-lite"/>
    </source>
</evidence>
<comment type="subcellular location">
    <subcellularLocation>
        <location evidence="1">Membrane</location>
        <topology evidence="1">Multi-pass membrane protein</topology>
    </subcellularLocation>
</comment>
<evidence type="ECO:0008006" key="14">
    <source>
        <dbReference type="Google" id="ProtNLM"/>
    </source>
</evidence>
<comment type="similarity">
    <text evidence="2">Belongs to the cation diffusion facilitator (CDF) transporter (TC 2.A.4) family. SLC30A subfamily.</text>
</comment>
<dbReference type="GO" id="GO:0006882">
    <property type="term" value="P:intracellular zinc ion homeostasis"/>
    <property type="evidence" value="ECO:0007669"/>
    <property type="project" value="TreeGrafter"/>
</dbReference>
<organism evidence="12 13">
    <name type="scientific">Exophiala mesophila</name>
    <name type="common">Black yeast-like fungus</name>
    <dbReference type="NCBI Taxonomy" id="212818"/>
    <lineage>
        <taxon>Eukaryota</taxon>
        <taxon>Fungi</taxon>
        <taxon>Dikarya</taxon>
        <taxon>Ascomycota</taxon>
        <taxon>Pezizomycotina</taxon>
        <taxon>Eurotiomycetes</taxon>
        <taxon>Chaetothyriomycetidae</taxon>
        <taxon>Chaetothyriales</taxon>
        <taxon>Herpotrichiellaceae</taxon>
        <taxon>Exophiala</taxon>
    </lineage>
</organism>
<keyword evidence="7 9" id="KW-0472">Membrane</keyword>
<evidence type="ECO:0000256" key="5">
    <source>
        <dbReference type="ARBA" id="ARBA00022833"/>
    </source>
</evidence>
<sequence>MTIRGLTKSQRLLIIIAISLSFFIAEIGVGFYTRSLALVADAFHYMNDLVGYVVAYVAFKISERSDSPKELSFGWQRANLLGAFFNGVFLLALGVSILLQSIERFVSLQHVENPMLVLIVGCVGLVLNIISATFLHEHQHNHGPPADQGAELQDNTARLSPANKHDTHRHETRPEIQRNTKNQGHDLGLMGVLLHVIGDAANNVGVIIAAAVIWKAKYNARYYADPAVSMAIAFMILLSSLPLVKKSGTILMESVPIGVDPNDVKHDLETIAGVVAVHELHIWRLNQQKAIASAHIVVSNDTMIEFMELANTINHCFHAYGIHSATLQPETVSATIGGRISSGLQLEEDPSVVRRRVVSEPACQIGCRTTSCENLACCD</sequence>
<dbReference type="NCBIfam" id="TIGR01297">
    <property type="entry name" value="CDF"/>
    <property type="match status" value="1"/>
</dbReference>
<evidence type="ECO:0000259" key="10">
    <source>
        <dbReference type="Pfam" id="PF01545"/>
    </source>
</evidence>
<dbReference type="AlphaFoldDB" id="A0A438MYZ4"/>
<dbReference type="PANTHER" id="PTHR45820">
    <property type="entry name" value="FI23527P1"/>
    <property type="match status" value="1"/>
</dbReference>
<dbReference type="SUPFAM" id="SSF160240">
    <property type="entry name" value="Cation efflux protein cytoplasmic domain-like"/>
    <property type="match status" value="1"/>
</dbReference>
<keyword evidence="3" id="KW-0813">Transport</keyword>
<dbReference type="Pfam" id="PF16916">
    <property type="entry name" value="ZT_dimer"/>
    <property type="match status" value="1"/>
</dbReference>
<gene>
    <name evidence="12" type="ORF">B0A52_08024</name>
</gene>
<dbReference type="GO" id="GO:0016020">
    <property type="term" value="C:membrane"/>
    <property type="evidence" value="ECO:0007669"/>
    <property type="project" value="UniProtKB-SubCell"/>
</dbReference>
<feature type="transmembrane region" description="Helical" evidence="9">
    <location>
        <begin position="114"/>
        <end position="135"/>
    </location>
</feature>
<dbReference type="InterPro" id="IPR002524">
    <property type="entry name" value="Cation_efflux"/>
</dbReference>
<proteinExistence type="inferred from homology"/>
<evidence type="ECO:0000313" key="12">
    <source>
        <dbReference type="EMBL" id="RVX68957.1"/>
    </source>
</evidence>
<evidence type="ECO:0000256" key="3">
    <source>
        <dbReference type="ARBA" id="ARBA00022448"/>
    </source>
</evidence>
<dbReference type="PANTHER" id="PTHR45820:SF5">
    <property type="entry name" value="DIFFUSION FACILITATOR FAMILY METAL ION TRANSPORTER, PUTATIVE-RELATED"/>
    <property type="match status" value="1"/>
</dbReference>
<dbReference type="InterPro" id="IPR027470">
    <property type="entry name" value="Cation_efflux_CTD"/>
</dbReference>
<reference evidence="12 13" key="1">
    <citation type="submission" date="2017-03" db="EMBL/GenBank/DDBJ databases">
        <title>Genomes of endolithic fungi from Antarctica.</title>
        <authorList>
            <person name="Coleine C."/>
            <person name="Masonjones S."/>
            <person name="Stajich J.E."/>
        </authorList>
    </citation>
    <scope>NUCLEOTIDE SEQUENCE [LARGE SCALE GENOMIC DNA]</scope>
    <source>
        <strain evidence="12 13">CCFEE 6314</strain>
    </source>
</reference>
<keyword evidence="6 9" id="KW-1133">Transmembrane helix</keyword>
<evidence type="ECO:0000256" key="2">
    <source>
        <dbReference type="ARBA" id="ARBA00008873"/>
    </source>
</evidence>
<protein>
    <recommendedName>
        <fullName evidence="14">Cation diffusion facilitator family metal ion transporter</fullName>
    </recommendedName>
</protein>
<dbReference type="Proteomes" id="UP000288859">
    <property type="component" value="Unassembled WGS sequence"/>
</dbReference>
<dbReference type="GO" id="GO:0005385">
    <property type="term" value="F:zinc ion transmembrane transporter activity"/>
    <property type="evidence" value="ECO:0007669"/>
    <property type="project" value="TreeGrafter"/>
</dbReference>
<evidence type="ECO:0000259" key="11">
    <source>
        <dbReference type="Pfam" id="PF16916"/>
    </source>
</evidence>
<feature type="transmembrane region" description="Helical" evidence="9">
    <location>
        <begin position="187"/>
        <end position="214"/>
    </location>
</feature>
<feature type="transmembrane region" description="Helical" evidence="9">
    <location>
        <begin position="226"/>
        <end position="244"/>
    </location>
</feature>
<dbReference type="EMBL" id="NAJM01000033">
    <property type="protein sequence ID" value="RVX68957.1"/>
    <property type="molecule type" value="Genomic_DNA"/>
</dbReference>
<dbReference type="InterPro" id="IPR036837">
    <property type="entry name" value="Cation_efflux_CTD_sf"/>
</dbReference>
<feature type="transmembrane region" description="Helical" evidence="9">
    <location>
        <begin position="12"/>
        <end position="32"/>
    </location>
</feature>
<evidence type="ECO:0000256" key="4">
    <source>
        <dbReference type="ARBA" id="ARBA00022692"/>
    </source>
</evidence>
<evidence type="ECO:0000256" key="6">
    <source>
        <dbReference type="ARBA" id="ARBA00022989"/>
    </source>
</evidence>
<evidence type="ECO:0000256" key="7">
    <source>
        <dbReference type="ARBA" id="ARBA00023136"/>
    </source>
</evidence>